<evidence type="ECO:0000313" key="8">
    <source>
        <dbReference type="EMBL" id="ABU58649.1"/>
    </source>
</evidence>
<dbReference type="InterPro" id="IPR013249">
    <property type="entry name" value="RNA_pol_sigma70_r4_t2"/>
</dbReference>
<dbReference type="Proteomes" id="UP000000263">
    <property type="component" value="Chromosome"/>
</dbReference>
<evidence type="ECO:0000259" key="7">
    <source>
        <dbReference type="Pfam" id="PF08281"/>
    </source>
</evidence>
<dbReference type="InterPro" id="IPR013325">
    <property type="entry name" value="RNA_pol_sigma_r2"/>
</dbReference>
<dbReference type="RefSeq" id="WP_012121073.1">
    <property type="nucleotide sequence ID" value="NC_009767.1"/>
</dbReference>
<evidence type="ECO:0000313" key="9">
    <source>
        <dbReference type="Proteomes" id="UP000000263"/>
    </source>
</evidence>
<dbReference type="Gene3D" id="1.10.10.10">
    <property type="entry name" value="Winged helix-like DNA-binding domain superfamily/Winged helix DNA-binding domain"/>
    <property type="match status" value="1"/>
</dbReference>
<dbReference type="SUPFAM" id="SSF88946">
    <property type="entry name" value="Sigma2 domain of RNA polymerase sigma factors"/>
    <property type="match status" value="1"/>
</dbReference>
<dbReference type="InterPro" id="IPR039425">
    <property type="entry name" value="RNA_pol_sigma-70-like"/>
</dbReference>
<name>A7NSD3_ROSCS</name>
<keyword evidence="5" id="KW-0804">Transcription</keyword>
<dbReference type="KEGG" id="rca:Rcas_2571"/>
<dbReference type="PANTHER" id="PTHR43133">
    <property type="entry name" value="RNA POLYMERASE ECF-TYPE SIGMA FACTO"/>
    <property type="match status" value="1"/>
</dbReference>
<accession>A7NSD3</accession>
<evidence type="ECO:0000256" key="4">
    <source>
        <dbReference type="ARBA" id="ARBA00023125"/>
    </source>
</evidence>
<evidence type="ECO:0000256" key="1">
    <source>
        <dbReference type="ARBA" id="ARBA00010641"/>
    </source>
</evidence>
<keyword evidence="3" id="KW-0731">Sigma factor</keyword>
<dbReference type="STRING" id="383372.Rcas_2571"/>
<keyword evidence="4" id="KW-0238">DNA-binding</keyword>
<dbReference type="HOGENOM" id="CLU_047691_3_0_0"/>
<feature type="domain" description="RNA polymerase sigma factor 70 region 4 type 2" evidence="7">
    <location>
        <begin position="137"/>
        <end position="189"/>
    </location>
</feature>
<gene>
    <name evidence="8" type="ordered locus">Rcas_2571</name>
</gene>
<dbReference type="Pfam" id="PF04542">
    <property type="entry name" value="Sigma70_r2"/>
    <property type="match status" value="1"/>
</dbReference>
<dbReference type="InterPro" id="IPR013324">
    <property type="entry name" value="RNA_pol_sigma_r3/r4-like"/>
</dbReference>
<dbReference type="Pfam" id="PF08281">
    <property type="entry name" value="Sigma70_r4_2"/>
    <property type="match status" value="1"/>
</dbReference>
<dbReference type="EMBL" id="CP000804">
    <property type="protein sequence ID" value="ABU58649.1"/>
    <property type="molecule type" value="Genomic_DNA"/>
</dbReference>
<dbReference type="NCBIfam" id="TIGR02937">
    <property type="entry name" value="sigma70-ECF"/>
    <property type="match status" value="1"/>
</dbReference>
<dbReference type="eggNOG" id="COG1595">
    <property type="taxonomic scope" value="Bacteria"/>
</dbReference>
<dbReference type="InterPro" id="IPR007627">
    <property type="entry name" value="RNA_pol_sigma70_r2"/>
</dbReference>
<comment type="similarity">
    <text evidence="1">Belongs to the sigma-70 factor family. ECF subfamily.</text>
</comment>
<dbReference type="Gene3D" id="1.10.1740.10">
    <property type="match status" value="1"/>
</dbReference>
<sequence>MPGPTIELTIYENEEALLAGLRRRDPDSCACLIKRFAPLVYAQAIRLLGDADEAEGILQQTFIKACDKLDTYEGRSGLGSWLYRIATNEALMHLRQRSPHVNLADVAETIQEDEMPHRLTSWTFDPAAAALNSELRMVLEQALATLPEALRVVFVLRDIQGLSTEETAAALGLGESAVKVRLHRARLRLRELLSAYMQEH</sequence>
<dbReference type="OrthoDB" id="9780326at2"/>
<dbReference type="SUPFAM" id="SSF88659">
    <property type="entry name" value="Sigma3 and sigma4 domains of RNA polymerase sigma factors"/>
    <property type="match status" value="1"/>
</dbReference>
<dbReference type="GO" id="GO:0016987">
    <property type="term" value="F:sigma factor activity"/>
    <property type="evidence" value="ECO:0007669"/>
    <property type="project" value="UniProtKB-KW"/>
</dbReference>
<evidence type="ECO:0000256" key="3">
    <source>
        <dbReference type="ARBA" id="ARBA00023082"/>
    </source>
</evidence>
<proteinExistence type="inferred from homology"/>
<protein>
    <submittedName>
        <fullName evidence="8">RNA polymerase, sigma-24 subunit, ECF subfamily</fullName>
    </submittedName>
</protein>
<dbReference type="GO" id="GO:0003677">
    <property type="term" value="F:DNA binding"/>
    <property type="evidence" value="ECO:0007669"/>
    <property type="project" value="UniProtKB-KW"/>
</dbReference>
<organism evidence="8 9">
    <name type="scientific">Roseiflexus castenholzii (strain DSM 13941 / HLO8)</name>
    <dbReference type="NCBI Taxonomy" id="383372"/>
    <lineage>
        <taxon>Bacteria</taxon>
        <taxon>Bacillati</taxon>
        <taxon>Chloroflexota</taxon>
        <taxon>Chloroflexia</taxon>
        <taxon>Chloroflexales</taxon>
        <taxon>Roseiflexineae</taxon>
        <taxon>Roseiflexaceae</taxon>
        <taxon>Roseiflexus</taxon>
    </lineage>
</organism>
<dbReference type="GO" id="GO:0006352">
    <property type="term" value="P:DNA-templated transcription initiation"/>
    <property type="evidence" value="ECO:0007669"/>
    <property type="project" value="InterPro"/>
</dbReference>
<keyword evidence="2" id="KW-0805">Transcription regulation</keyword>
<reference evidence="8 9" key="1">
    <citation type="submission" date="2007-08" db="EMBL/GenBank/DDBJ databases">
        <title>Complete sequence of Roseiflexus castenholzii DSM 13941.</title>
        <authorList>
            <consortium name="US DOE Joint Genome Institute"/>
            <person name="Copeland A."/>
            <person name="Lucas S."/>
            <person name="Lapidus A."/>
            <person name="Barry K."/>
            <person name="Glavina del Rio T."/>
            <person name="Dalin E."/>
            <person name="Tice H."/>
            <person name="Pitluck S."/>
            <person name="Thompson L.S."/>
            <person name="Brettin T."/>
            <person name="Bruce D."/>
            <person name="Detter J.C."/>
            <person name="Han C."/>
            <person name="Tapia R."/>
            <person name="Schmutz J."/>
            <person name="Larimer F."/>
            <person name="Land M."/>
            <person name="Hauser L."/>
            <person name="Kyrpides N."/>
            <person name="Mikhailova N."/>
            <person name="Bryant D.A."/>
            <person name="Hanada S."/>
            <person name="Tsukatani Y."/>
            <person name="Richardson P."/>
        </authorList>
    </citation>
    <scope>NUCLEOTIDE SEQUENCE [LARGE SCALE GENOMIC DNA]</scope>
    <source>
        <strain evidence="9">DSM 13941 / HLO8</strain>
    </source>
</reference>
<dbReference type="CDD" id="cd06171">
    <property type="entry name" value="Sigma70_r4"/>
    <property type="match status" value="1"/>
</dbReference>
<dbReference type="PANTHER" id="PTHR43133:SF8">
    <property type="entry name" value="RNA POLYMERASE SIGMA FACTOR HI_1459-RELATED"/>
    <property type="match status" value="1"/>
</dbReference>
<dbReference type="InterPro" id="IPR036388">
    <property type="entry name" value="WH-like_DNA-bd_sf"/>
</dbReference>
<evidence type="ECO:0000256" key="2">
    <source>
        <dbReference type="ARBA" id="ARBA00023015"/>
    </source>
</evidence>
<evidence type="ECO:0000256" key="5">
    <source>
        <dbReference type="ARBA" id="ARBA00023163"/>
    </source>
</evidence>
<dbReference type="InterPro" id="IPR014284">
    <property type="entry name" value="RNA_pol_sigma-70_dom"/>
</dbReference>
<feature type="domain" description="RNA polymerase sigma-70 region 2" evidence="6">
    <location>
        <begin position="32"/>
        <end position="98"/>
    </location>
</feature>
<dbReference type="AlphaFoldDB" id="A7NSD3"/>
<evidence type="ECO:0000259" key="6">
    <source>
        <dbReference type="Pfam" id="PF04542"/>
    </source>
</evidence>
<keyword evidence="9" id="KW-1185">Reference proteome</keyword>